<dbReference type="STRING" id="640635.SAMN04489806_1624"/>
<reference evidence="2 3" key="1">
    <citation type="submission" date="2016-10" db="EMBL/GenBank/DDBJ databases">
        <authorList>
            <person name="de Groot N.N."/>
        </authorList>
    </citation>
    <scope>NUCLEOTIDE SEQUENCE [LARGE SCALE GENOMIC DNA]</scope>
    <source>
        <strain evidence="2 3">DSM 21799</strain>
    </source>
</reference>
<evidence type="ECO:0000313" key="3">
    <source>
        <dbReference type="Proteomes" id="UP000199183"/>
    </source>
</evidence>
<dbReference type="GO" id="GO:0016758">
    <property type="term" value="F:hexosyltransferase activity"/>
    <property type="evidence" value="ECO:0007669"/>
    <property type="project" value="UniProtKB-ARBA"/>
</dbReference>
<name>A0A1H4LQD4_9MICO</name>
<dbReference type="RefSeq" id="WP_091182404.1">
    <property type="nucleotide sequence ID" value="NZ_FNRY01000001.1"/>
</dbReference>
<dbReference type="Proteomes" id="UP000199183">
    <property type="component" value="Unassembled WGS sequence"/>
</dbReference>
<dbReference type="OrthoDB" id="764352at2"/>
<dbReference type="GO" id="GO:0008194">
    <property type="term" value="F:UDP-glycosyltransferase activity"/>
    <property type="evidence" value="ECO:0007669"/>
    <property type="project" value="InterPro"/>
</dbReference>
<keyword evidence="2" id="KW-0808">Transferase</keyword>
<dbReference type="GO" id="GO:0017000">
    <property type="term" value="P:antibiotic biosynthetic process"/>
    <property type="evidence" value="ECO:0007669"/>
    <property type="project" value="UniProtKB-ARBA"/>
</dbReference>
<dbReference type="CDD" id="cd03784">
    <property type="entry name" value="GT1_Gtf-like"/>
    <property type="match status" value="1"/>
</dbReference>
<evidence type="ECO:0000259" key="1">
    <source>
        <dbReference type="Pfam" id="PF06722"/>
    </source>
</evidence>
<dbReference type="EMBL" id="FNRY01000001">
    <property type="protein sequence ID" value="SEB72847.1"/>
    <property type="molecule type" value="Genomic_DNA"/>
</dbReference>
<accession>A0A1H4LQD4</accession>
<protein>
    <submittedName>
        <fullName evidence="2">Glycosyltransferase, MGT family</fullName>
    </submittedName>
</protein>
<dbReference type="SUPFAM" id="SSF53756">
    <property type="entry name" value="UDP-Glycosyltransferase/glycogen phosphorylase"/>
    <property type="match status" value="1"/>
</dbReference>
<dbReference type="AlphaFoldDB" id="A0A1H4LQD4"/>
<dbReference type="PANTHER" id="PTHR48050:SF13">
    <property type="entry name" value="STEROL 3-BETA-GLUCOSYLTRANSFERASE UGT80A2"/>
    <property type="match status" value="1"/>
</dbReference>
<dbReference type="PANTHER" id="PTHR48050">
    <property type="entry name" value="STEROL 3-BETA-GLUCOSYLTRANSFERASE"/>
    <property type="match status" value="1"/>
</dbReference>
<dbReference type="InterPro" id="IPR010610">
    <property type="entry name" value="EryCIII-like_C"/>
</dbReference>
<dbReference type="Pfam" id="PF06722">
    <property type="entry name" value="EryCIII-like_C"/>
    <property type="match status" value="1"/>
</dbReference>
<organism evidence="2 3">
    <name type="scientific">Paramicrobacterium humi</name>
    <dbReference type="NCBI Taxonomy" id="640635"/>
    <lineage>
        <taxon>Bacteria</taxon>
        <taxon>Bacillati</taxon>
        <taxon>Actinomycetota</taxon>
        <taxon>Actinomycetes</taxon>
        <taxon>Micrococcales</taxon>
        <taxon>Microbacteriaceae</taxon>
        <taxon>Paramicrobacterium</taxon>
    </lineage>
</organism>
<dbReference type="InterPro" id="IPR050426">
    <property type="entry name" value="Glycosyltransferase_28"/>
</dbReference>
<dbReference type="InterPro" id="IPR002213">
    <property type="entry name" value="UDP_glucos_trans"/>
</dbReference>
<feature type="domain" description="Erythromycin biosynthesis protein CIII-like C-terminal" evidence="1">
    <location>
        <begin position="289"/>
        <end position="396"/>
    </location>
</feature>
<dbReference type="Gene3D" id="3.40.50.2000">
    <property type="entry name" value="Glycogen Phosphorylase B"/>
    <property type="match status" value="2"/>
</dbReference>
<keyword evidence="3" id="KW-1185">Reference proteome</keyword>
<evidence type="ECO:0000313" key="2">
    <source>
        <dbReference type="EMBL" id="SEB72847.1"/>
    </source>
</evidence>
<proteinExistence type="predicted"/>
<gene>
    <name evidence="2" type="ORF">SAMN04489806_1624</name>
</gene>
<sequence>MSRILAYTSPASGHLYPLVPGLLELQRRGHHVHVRTLSKALPSLAAVGLEASAVDPRILDVEVTDYRARSSKERLLSGLTDVMRRGALDGADLDDAIREFRPDALIVDANAYGALVHAEASRLPWALAMPSLLPLPEPGIPPYSLGLAPARSALGRVRDAALWPLVERAFGKAMLPGLNGLRRSAGLPEFASPLDQYTRPDLVLGLTGEPLEYPRRRLPSNVRLVGFQAWDPPAAAPDYLSEPGDPWILVTCSTDYQGDESLARVAVEALRDQPYRVLLTLADAFDGAALPSAGNVRAERFVPHAPVLERAAAVVTHSGMGIVGKATRAGVPVVAVPFGRDQPEIARRVVEAGTGVAVPAARLTVERLREAVADAVARSGRAREVAAELAAHDAPRAFADAVTGIVPQLQRS</sequence>